<dbReference type="OrthoDB" id="2656488at2"/>
<evidence type="ECO:0000259" key="1">
    <source>
        <dbReference type="Pfam" id="PF14267"/>
    </source>
</evidence>
<dbReference type="Proteomes" id="UP000199065">
    <property type="component" value="Unassembled WGS sequence"/>
</dbReference>
<accession>A0A1I2V526</accession>
<feature type="domain" description="DUF4357" evidence="1">
    <location>
        <begin position="245"/>
        <end position="281"/>
    </location>
</feature>
<reference evidence="2 3" key="1">
    <citation type="submission" date="2016-10" db="EMBL/GenBank/DDBJ databases">
        <authorList>
            <person name="de Groot N.N."/>
        </authorList>
    </citation>
    <scope>NUCLEOTIDE SEQUENCE [LARGE SCALE GENOMIC DNA]</scope>
    <source>
        <strain>J11</strain>
        <strain evidence="3">PG 39</strain>
    </source>
</reference>
<dbReference type="AlphaFoldDB" id="A0A1I2V526"/>
<protein>
    <recommendedName>
        <fullName evidence="1">DUF4357 domain-containing protein</fullName>
    </recommendedName>
</protein>
<dbReference type="InterPro" id="IPR025579">
    <property type="entry name" value="DUF4357"/>
</dbReference>
<gene>
    <name evidence="2" type="ORF">SAMN05660282_02130</name>
</gene>
<dbReference type="Pfam" id="PF14267">
    <property type="entry name" value="DUF4357"/>
    <property type="match status" value="1"/>
</dbReference>
<organism evidence="2 3">
    <name type="scientific">Corynebacterium spheniscorum</name>
    <dbReference type="NCBI Taxonomy" id="185761"/>
    <lineage>
        <taxon>Bacteria</taxon>
        <taxon>Bacillati</taxon>
        <taxon>Actinomycetota</taxon>
        <taxon>Actinomycetes</taxon>
        <taxon>Mycobacteriales</taxon>
        <taxon>Corynebacteriaceae</taxon>
        <taxon>Corynebacterium</taxon>
    </lineage>
</organism>
<dbReference type="STRING" id="185761.SAMN05660282_02130"/>
<proteinExistence type="predicted"/>
<dbReference type="RefSeq" id="WP_092287170.1">
    <property type="nucleotide sequence ID" value="NZ_FOPJ01000018.1"/>
</dbReference>
<evidence type="ECO:0000313" key="3">
    <source>
        <dbReference type="Proteomes" id="UP000199065"/>
    </source>
</evidence>
<dbReference type="CDD" id="cd10447">
    <property type="entry name" value="GIY-YIG_unchar_2"/>
    <property type="match status" value="1"/>
</dbReference>
<sequence length="297" mass="32847">MPNPKTVMLYLMDGTPTGRMKCSLSNWIGVVYLIPRADLGKCKDRPELNQTGVYLLFGTDEETGEELAYVGQARERKNGNGVLGRIAEHVGEEKLDYFTHAVVIITSNDSFGPTEISYLENSFYQQALKAARVQVTNGNDPSPGKVTEEKQAELEEFINYAKIAIGSLGYHLFDEVTTNTRSVPETENESLLFLNSSSASGKGRQTSEGFVVLEGAQLREEFTASCPDTIKRLREKYRDRILGGELTKDTLFSSPSAAAGFLMGSSANGRFHWRDAQNVSLAELEARELEPVEDPED</sequence>
<keyword evidence="3" id="KW-1185">Reference proteome</keyword>
<evidence type="ECO:0000313" key="2">
    <source>
        <dbReference type="EMBL" id="SFG84332.1"/>
    </source>
</evidence>
<name>A0A1I2V526_9CORY</name>
<dbReference type="EMBL" id="FOPJ01000018">
    <property type="protein sequence ID" value="SFG84332.1"/>
    <property type="molecule type" value="Genomic_DNA"/>
</dbReference>